<dbReference type="PANTHER" id="PTHR30026">
    <property type="entry name" value="OUTER MEMBRANE PROTEIN TOLC"/>
    <property type="match status" value="1"/>
</dbReference>
<dbReference type="EMBL" id="JBHLTM010000050">
    <property type="protein sequence ID" value="MFC0685470.1"/>
    <property type="molecule type" value="Genomic_DNA"/>
</dbReference>
<dbReference type="NCBIfam" id="TIGR01844">
    <property type="entry name" value="type_I_sec_TolC"/>
    <property type="match status" value="1"/>
</dbReference>
<evidence type="ECO:0000256" key="3">
    <source>
        <dbReference type="ARBA" id="ARBA00022448"/>
    </source>
</evidence>
<evidence type="ECO:0000313" key="11">
    <source>
        <dbReference type="Proteomes" id="UP001589858"/>
    </source>
</evidence>
<evidence type="ECO:0000256" key="8">
    <source>
        <dbReference type="SAM" id="MobiDB-lite"/>
    </source>
</evidence>
<keyword evidence="4" id="KW-1134">Transmembrane beta strand</keyword>
<evidence type="ECO:0000256" key="7">
    <source>
        <dbReference type="ARBA" id="ARBA00023237"/>
    </source>
</evidence>
<keyword evidence="6 9" id="KW-0472">Membrane</keyword>
<keyword evidence="5 9" id="KW-0812">Transmembrane</keyword>
<dbReference type="InterPro" id="IPR010130">
    <property type="entry name" value="T1SS_OMP_TolC"/>
</dbReference>
<evidence type="ECO:0000313" key="10">
    <source>
        <dbReference type="EMBL" id="MFC0685470.1"/>
    </source>
</evidence>
<comment type="similarity">
    <text evidence="2">Belongs to the outer membrane factor (OMF) (TC 1.B.17) family.</text>
</comment>
<keyword evidence="3" id="KW-0813">Transport</keyword>
<keyword evidence="9" id="KW-1133">Transmembrane helix</keyword>
<accession>A0ABV6S8A2</accession>
<feature type="compositionally biased region" description="Basic and acidic residues" evidence="8">
    <location>
        <begin position="502"/>
        <end position="512"/>
    </location>
</feature>
<dbReference type="InterPro" id="IPR003423">
    <property type="entry name" value="OMP_efflux"/>
</dbReference>
<feature type="region of interest" description="Disordered" evidence="8">
    <location>
        <begin position="501"/>
        <end position="521"/>
    </location>
</feature>
<evidence type="ECO:0000256" key="1">
    <source>
        <dbReference type="ARBA" id="ARBA00004442"/>
    </source>
</evidence>
<dbReference type="PANTHER" id="PTHR30026:SF20">
    <property type="entry name" value="OUTER MEMBRANE PROTEIN TOLC"/>
    <property type="match status" value="1"/>
</dbReference>
<evidence type="ECO:0000256" key="5">
    <source>
        <dbReference type="ARBA" id="ARBA00022692"/>
    </source>
</evidence>
<organism evidence="10 11">
    <name type="scientific">Novosphingobium clariflavum</name>
    <dbReference type="NCBI Taxonomy" id="2029884"/>
    <lineage>
        <taxon>Bacteria</taxon>
        <taxon>Pseudomonadati</taxon>
        <taxon>Pseudomonadota</taxon>
        <taxon>Alphaproteobacteria</taxon>
        <taxon>Sphingomonadales</taxon>
        <taxon>Sphingomonadaceae</taxon>
        <taxon>Novosphingobium</taxon>
    </lineage>
</organism>
<evidence type="ECO:0000256" key="2">
    <source>
        <dbReference type="ARBA" id="ARBA00007613"/>
    </source>
</evidence>
<sequence length="521" mass="55953">MLALVQGGGHAPQTTSPSLPRRHGTMRHVLLAATIPVVLLTLPVILAAPARGETLAEAIDIAFRQNPSLAAGRAATRAAEERIAQGKARFGPTLSADAAYTFAMRRVSVNGETTIRQHGFTPDFSASLEQPLFTFGRLSAQRRVAEAGYGSSMADLHAAEQQTIAQVIVTYANVLRDQQLVDIARENLTLLTEQLDQTQARYGARYATETDLQQTRNRIFSGQAQLELAQGNLQASRNGFRNLVGRYPQSLAPLPQLPPLPRTIEDAQAIAATSSPVLEGARMDLLAAQHQVAAARGATRPSLDLGGAVSRTPLSIESDDLREIDTQVQVALTVPLYSSGLLSSQVREAKQNADSTSQQLEQTSRDLRENVASYWDQLAATRRALPAYARAVSAAQAALEGARQQQLAGQVTSLDVLDTARDLLTSRQALAQAEAQLYVAHALLLGSMGQLRPESFSPNSPAFDPAPYETLFYTGLPTGPVIEVLDVIGYDAGYKRSAVAVEHAEEPGHDMPPEPARAPQP</sequence>
<comment type="subcellular location">
    <subcellularLocation>
        <location evidence="1">Cell outer membrane</location>
    </subcellularLocation>
</comment>
<proteinExistence type="inferred from homology"/>
<keyword evidence="11" id="KW-1185">Reference proteome</keyword>
<evidence type="ECO:0000256" key="6">
    <source>
        <dbReference type="ARBA" id="ARBA00023136"/>
    </source>
</evidence>
<keyword evidence="7" id="KW-0998">Cell outer membrane</keyword>
<dbReference type="RefSeq" id="WP_267222470.1">
    <property type="nucleotide sequence ID" value="NZ_JAPCWC010000015.1"/>
</dbReference>
<evidence type="ECO:0000256" key="9">
    <source>
        <dbReference type="SAM" id="Phobius"/>
    </source>
</evidence>
<evidence type="ECO:0000256" key="4">
    <source>
        <dbReference type="ARBA" id="ARBA00022452"/>
    </source>
</evidence>
<feature type="compositionally biased region" description="Gly residues" evidence="8">
    <location>
        <begin position="1"/>
        <end position="10"/>
    </location>
</feature>
<feature type="transmembrane region" description="Helical" evidence="9">
    <location>
        <begin position="29"/>
        <end position="48"/>
    </location>
</feature>
<dbReference type="SUPFAM" id="SSF56954">
    <property type="entry name" value="Outer membrane efflux proteins (OEP)"/>
    <property type="match status" value="1"/>
</dbReference>
<protein>
    <submittedName>
        <fullName evidence="10">TolC family outer membrane protein</fullName>
    </submittedName>
</protein>
<name>A0ABV6S8A2_9SPHN</name>
<dbReference type="Proteomes" id="UP001589858">
    <property type="component" value="Unassembled WGS sequence"/>
</dbReference>
<dbReference type="Gene3D" id="1.20.1600.10">
    <property type="entry name" value="Outer membrane efflux proteins (OEP)"/>
    <property type="match status" value="1"/>
</dbReference>
<gene>
    <name evidence="10" type="ORF">ACFFF8_12760</name>
</gene>
<comment type="caution">
    <text evidence="10">The sequence shown here is derived from an EMBL/GenBank/DDBJ whole genome shotgun (WGS) entry which is preliminary data.</text>
</comment>
<dbReference type="InterPro" id="IPR051906">
    <property type="entry name" value="TolC-like"/>
</dbReference>
<feature type="region of interest" description="Disordered" evidence="8">
    <location>
        <begin position="1"/>
        <end position="22"/>
    </location>
</feature>
<dbReference type="Pfam" id="PF02321">
    <property type="entry name" value="OEP"/>
    <property type="match status" value="2"/>
</dbReference>
<reference evidence="10 11" key="1">
    <citation type="submission" date="2024-09" db="EMBL/GenBank/DDBJ databases">
        <authorList>
            <person name="Sun Q."/>
            <person name="Mori K."/>
        </authorList>
    </citation>
    <scope>NUCLEOTIDE SEQUENCE [LARGE SCALE GENOMIC DNA]</scope>
    <source>
        <strain evidence="10 11">CICC 11035S</strain>
    </source>
</reference>